<protein>
    <submittedName>
        <fullName evidence="1">Uncharacterized protein</fullName>
    </submittedName>
</protein>
<dbReference type="AlphaFoldDB" id="A0AAV2TEN8"/>
<accession>A0AAV2TEN8</accession>
<organism evidence="1 2">
    <name type="scientific">Calicophoron daubneyi</name>
    <name type="common">Rumen fluke</name>
    <name type="synonym">Paramphistomum daubneyi</name>
    <dbReference type="NCBI Taxonomy" id="300641"/>
    <lineage>
        <taxon>Eukaryota</taxon>
        <taxon>Metazoa</taxon>
        <taxon>Spiralia</taxon>
        <taxon>Lophotrochozoa</taxon>
        <taxon>Platyhelminthes</taxon>
        <taxon>Trematoda</taxon>
        <taxon>Digenea</taxon>
        <taxon>Plagiorchiida</taxon>
        <taxon>Pronocephalata</taxon>
        <taxon>Paramphistomoidea</taxon>
        <taxon>Paramphistomidae</taxon>
        <taxon>Calicophoron</taxon>
    </lineage>
</organism>
<sequence>MDMSLLRLVSVGGKMQSQRAAVRCVTRLFSSVPPPTSQKNKAEEIIKPEPTASQRQNITACCAIEISTDRLSFAKMHLNKPECDRLTLDVWDSLPLKLPGGKEFKPHLCMPILASVLPELVSKVFDTQSVSDYPPALVIGSMPMVKWGSLVYSGLFGYIIGSLWRKSKELRKDNAPLHVFGVNWLRRQQLLLPWEPCTLKYDEDGAVAALDRLFKLLPKIDIARDSPAYLEYARLLTPLPTDPAVSRKAYVSLGSWTIHTNQLMLITVLANAYLFMSYGTRMQGRTGVEPPKSLWCIRNPERYCNLHYSPHLLPLDRQNKDD</sequence>
<evidence type="ECO:0000313" key="2">
    <source>
        <dbReference type="Proteomes" id="UP001497525"/>
    </source>
</evidence>
<evidence type="ECO:0000313" key="1">
    <source>
        <dbReference type="EMBL" id="CAL5135145.1"/>
    </source>
</evidence>
<reference evidence="1" key="1">
    <citation type="submission" date="2024-06" db="EMBL/GenBank/DDBJ databases">
        <authorList>
            <person name="Liu X."/>
            <person name="Lenzi L."/>
            <person name="Haldenby T S."/>
            <person name="Uol C."/>
        </authorList>
    </citation>
    <scope>NUCLEOTIDE SEQUENCE</scope>
</reference>
<dbReference type="EMBL" id="CAXLJL010000245">
    <property type="protein sequence ID" value="CAL5135145.1"/>
    <property type="molecule type" value="Genomic_DNA"/>
</dbReference>
<proteinExistence type="predicted"/>
<name>A0AAV2TEN8_CALDB</name>
<gene>
    <name evidence="1" type="ORF">CDAUBV1_LOCUS9326</name>
</gene>
<comment type="caution">
    <text evidence="1">The sequence shown here is derived from an EMBL/GenBank/DDBJ whole genome shotgun (WGS) entry which is preliminary data.</text>
</comment>
<dbReference type="Proteomes" id="UP001497525">
    <property type="component" value="Unassembled WGS sequence"/>
</dbReference>